<reference evidence="3" key="1">
    <citation type="journal article" date="2019" name="Int. J. Syst. Evol. Microbiol.">
        <title>The Global Catalogue of Microorganisms (GCM) 10K type strain sequencing project: providing services to taxonomists for standard genome sequencing and annotation.</title>
        <authorList>
            <consortium name="The Broad Institute Genomics Platform"/>
            <consortium name="The Broad Institute Genome Sequencing Center for Infectious Disease"/>
            <person name="Wu L."/>
            <person name="Ma J."/>
        </authorList>
    </citation>
    <scope>NUCLEOTIDE SEQUENCE [LARGE SCALE GENOMIC DNA]</scope>
    <source>
        <strain evidence="3">CGMCC 4.7643</strain>
    </source>
</reference>
<keyword evidence="1" id="KW-1133">Transmembrane helix</keyword>
<name>A0ABW5GEK1_9PSEU</name>
<dbReference type="RefSeq" id="WP_345402635.1">
    <property type="nucleotide sequence ID" value="NZ_BAABHG010000014.1"/>
</dbReference>
<comment type="caution">
    <text evidence="2">The sequence shown here is derived from an EMBL/GenBank/DDBJ whole genome shotgun (WGS) entry which is preliminary data.</text>
</comment>
<organism evidence="2 3">
    <name type="scientific">Amycolatopsis samaneae</name>
    <dbReference type="NCBI Taxonomy" id="664691"/>
    <lineage>
        <taxon>Bacteria</taxon>
        <taxon>Bacillati</taxon>
        <taxon>Actinomycetota</taxon>
        <taxon>Actinomycetes</taxon>
        <taxon>Pseudonocardiales</taxon>
        <taxon>Pseudonocardiaceae</taxon>
        <taxon>Amycolatopsis</taxon>
    </lineage>
</organism>
<dbReference type="Proteomes" id="UP001597419">
    <property type="component" value="Unassembled WGS sequence"/>
</dbReference>
<evidence type="ECO:0000256" key="1">
    <source>
        <dbReference type="SAM" id="Phobius"/>
    </source>
</evidence>
<keyword evidence="1" id="KW-0812">Transmembrane</keyword>
<feature type="transmembrane region" description="Helical" evidence="1">
    <location>
        <begin position="60"/>
        <end position="78"/>
    </location>
</feature>
<keyword evidence="1" id="KW-0472">Membrane</keyword>
<dbReference type="EMBL" id="JBHUKU010000007">
    <property type="protein sequence ID" value="MFD2459967.1"/>
    <property type="molecule type" value="Genomic_DNA"/>
</dbReference>
<evidence type="ECO:0008006" key="4">
    <source>
        <dbReference type="Google" id="ProtNLM"/>
    </source>
</evidence>
<feature type="transmembrane region" description="Helical" evidence="1">
    <location>
        <begin position="35"/>
        <end position="54"/>
    </location>
</feature>
<proteinExistence type="predicted"/>
<keyword evidence="3" id="KW-1185">Reference proteome</keyword>
<protein>
    <recommendedName>
        <fullName evidence="4">PH domain-containing protein</fullName>
    </recommendedName>
</protein>
<evidence type="ECO:0000313" key="3">
    <source>
        <dbReference type="Proteomes" id="UP001597419"/>
    </source>
</evidence>
<evidence type="ECO:0000313" key="2">
    <source>
        <dbReference type="EMBL" id="MFD2459967.1"/>
    </source>
</evidence>
<sequence>MSDENEHPAAEPAAPERLPLFHDETRARRRRGCSGLVGVVLVAAAFGGIAGLIGGRITGLVVAGVIALPLVYLMAYNLRRRVWLEGTTLLVRTWGVRRVDLVGAERLDLVIGDVRGTRTVSLLVNAGQRGKVAKVDLAVFSGAGGRELGVLQLRRLANALLNNTEANGLVFSELLVAELRSEARGDAVADRPLYRLASAAPSGKYVQRFTMEAVSRFVATLD</sequence>
<accession>A0ABW5GEK1</accession>
<gene>
    <name evidence="2" type="ORF">ACFSYJ_15245</name>
</gene>